<dbReference type="RefSeq" id="WP_006658551.1">
    <property type="nucleotide sequence ID" value="NZ_JALD01000005.1"/>
</dbReference>
<protein>
    <submittedName>
        <fullName evidence="2">Uncharacterized protein</fullName>
    </submittedName>
</protein>
<dbReference type="Proteomes" id="UP000022311">
    <property type="component" value="Unassembled WGS sequence"/>
</dbReference>
<evidence type="ECO:0000313" key="3">
    <source>
        <dbReference type="Proteomes" id="UP000022311"/>
    </source>
</evidence>
<gene>
    <name evidence="2" type="ORF">HMPREF1563_2381</name>
</gene>
<reference evidence="2 3" key="1">
    <citation type="submission" date="2014-01" db="EMBL/GenBank/DDBJ databases">
        <authorList>
            <person name="Durkin A.S."/>
            <person name="McCorrison J."/>
            <person name="Torralba M."/>
            <person name="Gillis M."/>
            <person name="Haft D.H."/>
            <person name="Methe B."/>
            <person name="Sutton G."/>
            <person name="Nelson K.E."/>
        </authorList>
    </citation>
    <scope>NUCLEOTIDE SEQUENCE [LARGE SCALE GENOMIC DNA]</scope>
    <source>
        <strain evidence="2 3">205/92</strain>
    </source>
</reference>
<evidence type="ECO:0000313" key="2">
    <source>
        <dbReference type="EMBL" id="EUD12721.1"/>
    </source>
</evidence>
<dbReference type="GeneID" id="57291393"/>
<keyword evidence="1" id="KW-0812">Transmembrane</keyword>
<feature type="transmembrane region" description="Helical" evidence="1">
    <location>
        <begin position="20"/>
        <end position="38"/>
    </location>
</feature>
<name>A0AAV3MA52_9GAMM</name>
<evidence type="ECO:0000256" key="1">
    <source>
        <dbReference type="SAM" id="Phobius"/>
    </source>
</evidence>
<dbReference type="AlphaFoldDB" id="A0AAV3MA52"/>
<accession>A0AAV3MA52</accession>
<keyword evidence="1" id="KW-0472">Membrane</keyword>
<keyword evidence="1" id="KW-1133">Transmembrane helix</keyword>
<dbReference type="EMBL" id="JALD01000005">
    <property type="protein sequence ID" value="EUD12721.1"/>
    <property type="molecule type" value="Genomic_DNA"/>
</dbReference>
<sequence length="151" mass="17245">MEEDYDGSDEELAPMVDGLSGTLCIIILVSMVFIFSGLKTASTYINYGELKFEHVEIDISNRVLYFKGGINLSDEKIDLLAKEFNENDKNSIILHGYIDKNIKNSQEKNTYNLLYVASIIKNLGRNKKVILKKGTNEICPGWNSCIYWEYK</sequence>
<proteinExistence type="predicted"/>
<comment type="caution">
    <text evidence="2">The sequence shown here is derived from an EMBL/GenBank/DDBJ whole genome shotgun (WGS) entry which is preliminary data.</text>
</comment>
<organism evidence="2 3">
    <name type="scientific">Providencia alcalifaciens 205/92</name>
    <dbReference type="NCBI Taxonomy" id="1256988"/>
    <lineage>
        <taxon>Bacteria</taxon>
        <taxon>Pseudomonadati</taxon>
        <taxon>Pseudomonadota</taxon>
        <taxon>Gammaproteobacteria</taxon>
        <taxon>Enterobacterales</taxon>
        <taxon>Morganellaceae</taxon>
        <taxon>Providencia</taxon>
    </lineage>
</organism>